<proteinExistence type="predicted"/>
<accession>A0A1G5L7J6</accession>
<dbReference type="Proteomes" id="UP000199569">
    <property type="component" value="Unassembled WGS sequence"/>
</dbReference>
<protein>
    <recommendedName>
        <fullName evidence="4">DUF3309 domain-containing protein</fullName>
    </recommendedName>
</protein>
<dbReference type="STRING" id="549386.SAMN02927923_04008"/>
<evidence type="ECO:0008006" key="4">
    <source>
        <dbReference type="Google" id="ProtNLM"/>
    </source>
</evidence>
<keyword evidence="1" id="KW-0812">Transmembrane</keyword>
<dbReference type="RefSeq" id="WP_091138615.1">
    <property type="nucleotide sequence ID" value="NZ_FMVJ01000015.1"/>
</dbReference>
<keyword evidence="1" id="KW-0472">Membrane</keyword>
<feature type="transmembrane region" description="Helical" evidence="1">
    <location>
        <begin position="31"/>
        <end position="49"/>
    </location>
</feature>
<gene>
    <name evidence="2" type="ORF">SAMN02927923_04008</name>
</gene>
<evidence type="ECO:0000313" key="3">
    <source>
        <dbReference type="Proteomes" id="UP000199569"/>
    </source>
</evidence>
<dbReference type="EMBL" id="FMVJ01000015">
    <property type="protein sequence ID" value="SCZ08933.1"/>
    <property type="molecule type" value="Genomic_DNA"/>
</dbReference>
<name>A0A1G5L7J6_9HYPH</name>
<keyword evidence="3" id="KW-1185">Reference proteome</keyword>
<dbReference type="InterPro" id="IPR021738">
    <property type="entry name" value="DUF3309"/>
</dbReference>
<dbReference type="Pfam" id="PF11752">
    <property type="entry name" value="DUF3309"/>
    <property type="match status" value="1"/>
</dbReference>
<dbReference type="AlphaFoldDB" id="A0A1G5L7J6"/>
<keyword evidence="1" id="KW-1133">Transmembrane helix</keyword>
<reference evidence="2 3" key="1">
    <citation type="submission" date="2016-10" db="EMBL/GenBank/DDBJ databases">
        <authorList>
            <person name="de Groot N.N."/>
        </authorList>
    </citation>
    <scope>NUCLEOTIDE SEQUENCE [LARGE SCALE GENOMIC DNA]</scope>
    <source>
        <strain evidence="2 3">CGMCC 1.7666</strain>
    </source>
</reference>
<evidence type="ECO:0000313" key="2">
    <source>
        <dbReference type="EMBL" id="SCZ08933.1"/>
    </source>
</evidence>
<evidence type="ECO:0000256" key="1">
    <source>
        <dbReference type="SAM" id="Phobius"/>
    </source>
</evidence>
<organism evidence="2 3">
    <name type="scientific">Microvirga guangxiensis</name>
    <dbReference type="NCBI Taxonomy" id="549386"/>
    <lineage>
        <taxon>Bacteria</taxon>
        <taxon>Pseudomonadati</taxon>
        <taxon>Pseudomonadota</taxon>
        <taxon>Alphaproteobacteria</taxon>
        <taxon>Hyphomicrobiales</taxon>
        <taxon>Methylobacteriaceae</taxon>
        <taxon>Microvirga</taxon>
    </lineage>
</organism>
<sequence>MAISTILLILIILLLIGAVPAWPHSRGWGYGPSGLLGVILLILIVLLLMGRI</sequence>